<feature type="region of interest" description="Disordered" evidence="1">
    <location>
        <begin position="117"/>
        <end position="140"/>
    </location>
</feature>
<feature type="domain" description="Coilin N-terminal" evidence="2">
    <location>
        <begin position="23"/>
        <end position="142"/>
    </location>
</feature>
<dbReference type="InterPro" id="IPR056398">
    <property type="entry name" value="Tudor_Coilin"/>
</dbReference>
<feature type="compositionally biased region" description="Basic and acidic residues" evidence="1">
    <location>
        <begin position="235"/>
        <end position="246"/>
    </location>
</feature>
<dbReference type="PANTHER" id="PTHR15197">
    <property type="entry name" value="COILIN P80"/>
    <property type="match status" value="1"/>
</dbReference>
<sequence>MANCSNIMRVRVDLSATEINSLSSFCWLSVDISIVKRVSDFENLIIRRFQLNPQHKLQLYVKHYLLPSDETIFLVRDDDLVRVVPATENLCSEPSSKTEQLCAYIPSQEVDVLLENNGPKHHKHKKKKRKHDKDENEMEGVSLESKFIKKQRKHFKCSTENVQELETNKTPVFNVYRTDTAYIEDNTNDQKISEEGIEITKNKKENEARTKDISSAKELNEDTTQEEMKNITPSKSEDCETKTNEEEKEYEFLEKKMHKRKRKRKSKKSLEIEPSINAHNESSVKILQMSSGNNLEKETKTTRETLPFHPRFMAIRGIKKYENKHIKFDYDDKDDISKENYTGLCPKATSTPFDSLSYTSSMRNTSDKISKNTSTFNSTVEVSSSVSNSLKNCTSDLINGSPEKIGTSKDMSCRETLSSVYKNVISPSITTFAVSDNSDVNKSQKSYSFDCVQKKNPPEAKQRFRELSKKEQLNSVLTNKSIFLKCLSEDQQPPVLTENKLIQKNYDKDIKTPPDLTGKNKNVLAENSRPQIKKKNFSQYPPLRGPPRPGDIIAYKILELSASYCPEISEYKEATVVNYNFTSDTVEVELVGDEVPVVGIGKFDLPVENEDEETTVWKNNKVEVAWTSMIEPRLLSS</sequence>
<dbReference type="Pfam" id="PF23086">
    <property type="entry name" value="Tudor_Coilin"/>
    <property type="match status" value="1"/>
</dbReference>
<evidence type="ECO:0000259" key="2">
    <source>
        <dbReference type="Pfam" id="PF15862"/>
    </source>
</evidence>
<organism evidence="4 5">
    <name type="scientific">Limulus polyphemus</name>
    <name type="common">Atlantic horseshoe crab</name>
    <dbReference type="NCBI Taxonomy" id="6850"/>
    <lineage>
        <taxon>Eukaryota</taxon>
        <taxon>Metazoa</taxon>
        <taxon>Ecdysozoa</taxon>
        <taxon>Arthropoda</taxon>
        <taxon>Chelicerata</taxon>
        <taxon>Merostomata</taxon>
        <taxon>Xiphosura</taxon>
        <taxon>Limulidae</taxon>
        <taxon>Limulus</taxon>
    </lineage>
</organism>
<dbReference type="InterPro" id="IPR031722">
    <property type="entry name" value="Coilin_N"/>
</dbReference>
<protein>
    <submittedName>
        <fullName evidence="5">Coilin-like</fullName>
    </submittedName>
</protein>
<feature type="compositionally biased region" description="Basic residues" evidence="1">
    <location>
        <begin position="119"/>
        <end position="131"/>
    </location>
</feature>
<dbReference type="PANTHER" id="PTHR15197:SF0">
    <property type="entry name" value="COILIN"/>
    <property type="match status" value="1"/>
</dbReference>
<evidence type="ECO:0000313" key="5">
    <source>
        <dbReference type="RefSeq" id="XP_013777848.1"/>
    </source>
</evidence>
<dbReference type="Proteomes" id="UP000694941">
    <property type="component" value="Unplaced"/>
</dbReference>
<dbReference type="RefSeq" id="XP_013777848.1">
    <property type="nucleotide sequence ID" value="XM_013922394.2"/>
</dbReference>
<name>A0ABM1BA15_LIMPO</name>
<dbReference type="GeneID" id="106462468"/>
<dbReference type="Pfam" id="PF15862">
    <property type="entry name" value="Coilin_N"/>
    <property type="match status" value="1"/>
</dbReference>
<feature type="region of interest" description="Disordered" evidence="1">
    <location>
        <begin position="206"/>
        <end position="246"/>
    </location>
</feature>
<proteinExistence type="predicted"/>
<feature type="domain" description="Coilin tudor" evidence="3">
    <location>
        <begin position="534"/>
        <end position="636"/>
    </location>
</feature>
<evidence type="ECO:0000259" key="3">
    <source>
        <dbReference type="Pfam" id="PF23086"/>
    </source>
</evidence>
<gene>
    <name evidence="5" type="primary">LOC106462468</name>
</gene>
<accession>A0ABM1BA15</accession>
<evidence type="ECO:0000313" key="4">
    <source>
        <dbReference type="Proteomes" id="UP000694941"/>
    </source>
</evidence>
<dbReference type="InterPro" id="IPR024822">
    <property type="entry name" value="Coilin"/>
</dbReference>
<evidence type="ECO:0000256" key="1">
    <source>
        <dbReference type="SAM" id="MobiDB-lite"/>
    </source>
</evidence>
<feature type="compositionally biased region" description="Basic and acidic residues" evidence="1">
    <location>
        <begin position="206"/>
        <end position="220"/>
    </location>
</feature>
<keyword evidence="4" id="KW-1185">Reference proteome</keyword>
<reference evidence="5" key="1">
    <citation type="submission" date="2025-08" db="UniProtKB">
        <authorList>
            <consortium name="RefSeq"/>
        </authorList>
    </citation>
    <scope>IDENTIFICATION</scope>
    <source>
        <tissue evidence="5">Muscle</tissue>
    </source>
</reference>